<comment type="function">
    <text evidence="5 7">Catalyzes the condensation of carbamoyl phosphate and aspartate to form carbamoyl aspartate and inorganic phosphate, the committed step in the de novo pyrimidine nucleotide biosynthesis pathway.</text>
</comment>
<dbReference type="Pfam" id="PF00185">
    <property type="entry name" value="OTCace"/>
    <property type="match status" value="1"/>
</dbReference>
<dbReference type="EC" id="2.1.3.2" evidence="7"/>
<dbReference type="RefSeq" id="WP_022383071.1">
    <property type="nucleotide sequence ID" value="NZ_AP019697.1"/>
</dbReference>
<dbReference type="PROSITE" id="PS00097">
    <property type="entry name" value="CARBAMOYLTRANSFERASE"/>
    <property type="match status" value="1"/>
</dbReference>
<protein>
    <recommendedName>
        <fullName evidence="7">Aspartate carbamoyltransferase</fullName>
        <ecNumber evidence="7">2.1.3.2</ecNumber>
    </recommendedName>
    <alternativeName>
        <fullName evidence="7">Aspartate transcarbamylase</fullName>
        <shortName evidence="7">ATCase</shortName>
    </alternativeName>
</protein>
<dbReference type="GeneID" id="92716401"/>
<feature type="binding site" evidence="7">
    <location>
        <position position="61"/>
    </location>
    <ligand>
        <name>carbamoyl phosphate</name>
        <dbReference type="ChEBI" id="CHEBI:58228"/>
    </ligand>
</feature>
<evidence type="ECO:0000256" key="7">
    <source>
        <dbReference type="HAMAP-Rule" id="MF_00001"/>
    </source>
</evidence>
<sequence>MNAISLKGRSVLGLQDFTAGEIERILEVAAQMKKIVLSDNKKRDFLKGKSIVTVFSEASTRTRSSFELAGKYLGADVINITKSGSSMTKGESMRDTLLTVSAMGVDAVIIRDSSEGAALFASKVMSPKVKVPVVINAGDGAHAHPTQALLELFTLKEAGKNIKGMKYVIIGDILHSRVARSDIYGFTKLGAEVHLVGPRTLVPKELESMGVIVDDNLEDALRDADAINILRIQLERAAGGFIPTTREYARLFGINKKRLELCKKDAAIIHPGPMNRGIEIGYDVAYDESSWIQEEVRNGVAVRMALEYLTLTEGKDIEAGH</sequence>
<dbReference type="GO" id="GO:0005829">
    <property type="term" value="C:cytosol"/>
    <property type="evidence" value="ECO:0007669"/>
    <property type="project" value="TreeGrafter"/>
</dbReference>
<dbReference type="EMBL" id="AP019697">
    <property type="protein sequence ID" value="BBK25248.1"/>
    <property type="molecule type" value="Genomic_DNA"/>
</dbReference>
<dbReference type="KEGG" id="dho:Dia5BBH33_11830"/>
<feature type="binding site" evidence="7">
    <location>
        <position position="111"/>
    </location>
    <ligand>
        <name>carbamoyl phosphate</name>
        <dbReference type="ChEBI" id="CHEBI:58228"/>
    </ligand>
</feature>
<evidence type="ECO:0000256" key="5">
    <source>
        <dbReference type="ARBA" id="ARBA00043884"/>
    </source>
</evidence>
<dbReference type="Pfam" id="PF02729">
    <property type="entry name" value="OTCace_N"/>
    <property type="match status" value="1"/>
</dbReference>
<dbReference type="OrthoDB" id="9802587at2"/>
<keyword evidence="4 7" id="KW-0665">Pyrimidine biosynthesis</keyword>
<keyword evidence="11" id="KW-1185">Reference proteome</keyword>
<evidence type="ECO:0000313" key="11">
    <source>
        <dbReference type="Proteomes" id="UP000320585"/>
    </source>
</evidence>
<dbReference type="SUPFAM" id="SSF53671">
    <property type="entry name" value="Aspartate/ornithine carbamoyltransferase"/>
    <property type="match status" value="1"/>
</dbReference>
<reference evidence="11" key="1">
    <citation type="submission" date="2019-05" db="EMBL/GenBank/DDBJ databases">
        <title>Complete genome sequencing of Dialister sp. strain 5BBH33.</title>
        <authorList>
            <person name="Sakamoto M."/>
            <person name="Murakami T."/>
            <person name="Mori H."/>
        </authorList>
    </citation>
    <scope>NUCLEOTIDE SEQUENCE [LARGE SCALE GENOMIC DNA]</scope>
    <source>
        <strain evidence="11">5BBH33</strain>
    </source>
</reference>
<comment type="subunit">
    <text evidence="7">Heterododecamer (2C3:3R2) of six catalytic PyrB chains organized as two trimers (C3), and six regulatory PyrI chains organized as three dimers (R2).</text>
</comment>
<proteinExistence type="inferred from homology"/>
<dbReference type="InterPro" id="IPR006130">
    <property type="entry name" value="Asp/Orn_carbamoylTrfase"/>
</dbReference>
<evidence type="ECO:0000256" key="2">
    <source>
        <dbReference type="ARBA" id="ARBA00008896"/>
    </source>
</evidence>
<dbReference type="HAMAP" id="MF_00001">
    <property type="entry name" value="Asp_carb_tr"/>
    <property type="match status" value="1"/>
</dbReference>
<dbReference type="GO" id="GO:0044205">
    <property type="term" value="P:'de novo' UMP biosynthetic process"/>
    <property type="evidence" value="ECO:0007669"/>
    <property type="project" value="UniProtKB-UniRule"/>
</dbReference>
<feature type="binding site" evidence="7">
    <location>
        <position position="231"/>
    </location>
    <ligand>
        <name>L-aspartate</name>
        <dbReference type="ChEBI" id="CHEBI:29991"/>
    </ligand>
</feature>
<feature type="binding site" evidence="7">
    <location>
        <position position="144"/>
    </location>
    <ligand>
        <name>carbamoyl phosphate</name>
        <dbReference type="ChEBI" id="CHEBI:58228"/>
    </ligand>
</feature>
<gene>
    <name evidence="7 10" type="primary">pyrB</name>
    <name evidence="10" type="ORF">Dia5BBH33_11830</name>
</gene>
<evidence type="ECO:0000256" key="4">
    <source>
        <dbReference type="ARBA" id="ARBA00022975"/>
    </source>
</evidence>
<dbReference type="GO" id="GO:0006207">
    <property type="term" value="P:'de novo' pyrimidine nucleobase biosynthetic process"/>
    <property type="evidence" value="ECO:0007669"/>
    <property type="project" value="InterPro"/>
</dbReference>
<evidence type="ECO:0000259" key="9">
    <source>
        <dbReference type="Pfam" id="PF02729"/>
    </source>
</evidence>
<feature type="binding site" evidence="7">
    <location>
        <position position="273"/>
    </location>
    <ligand>
        <name>carbamoyl phosphate</name>
        <dbReference type="ChEBI" id="CHEBI:58228"/>
    </ligand>
</feature>
<dbReference type="GO" id="GO:0006520">
    <property type="term" value="P:amino acid metabolic process"/>
    <property type="evidence" value="ECO:0007669"/>
    <property type="project" value="InterPro"/>
</dbReference>
<dbReference type="GO" id="GO:0016597">
    <property type="term" value="F:amino acid binding"/>
    <property type="evidence" value="ECO:0007669"/>
    <property type="project" value="InterPro"/>
</dbReference>
<dbReference type="AlphaFoldDB" id="A0A8D4UUJ5"/>
<feature type="binding site" evidence="7">
    <location>
        <position position="89"/>
    </location>
    <ligand>
        <name>L-aspartate</name>
        <dbReference type="ChEBI" id="CHEBI:29991"/>
    </ligand>
</feature>
<dbReference type="InterPro" id="IPR006132">
    <property type="entry name" value="Asp/Orn_carbamoyltranf_P-bd"/>
</dbReference>
<keyword evidence="3 7" id="KW-0808">Transferase</keyword>
<feature type="binding site" evidence="7">
    <location>
        <position position="177"/>
    </location>
    <ligand>
        <name>L-aspartate</name>
        <dbReference type="ChEBI" id="CHEBI:29991"/>
    </ligand>
</feature>
<evidence type="ECO:0000256" key="6">
    <source>
        <dbReference type="ARBA" id="ARBA00048859"/>
    </source>
</evidence>
<dbReference type="InterPro" id="IPR006131">
    <property type="entry name" value="Asp_carbamoyltransf_Asp/Orn-bd"/>
</dbReference>
<feature type="domain" description="Aspartate/ornithine carbamoyltransferase carbamoyl-P binding" evidence="9">
    <location>
        <begin position="9"/>
        <end position="157"/>
    </location>
</feature>
<comment type="catalytic activity">
    <reaction evidence="6 7">
        <text>carbamoyl phosphate + L-aspartate = N-carbamoyl-L-aspartate + phosphate + H(+)</text>
        <dbReference type="Rhea" id="RHEA:20013"/>
        <dbReference type="ChEBI" id="CHEBI:15378"/>
        <dbReference type="ChEBI" id="CHEBI:29991"/>
        <dbReference type="ChEBI" id="CHEBI:32814"/>
        <dbReference type="ChEBI" id="CHEBI:43474"/>
        <dbReference type="ChEBI" id="CHEBI:58228"/>
        <dbReference type="EC" id="2.1.3.2"/>
    </reaction>
</comment>
<dbReference type="GO" id="GO:0004070">
    <property type="term" value="F:aspartate carbamoyltransferase activity"/>
    <property type="evidence" value="ECO:0007669"/>
    <property type="project" value="UniProtKB-UniRule"/>
</dbReference>
<dbReference type="PANTHER" id="PTHR45753">
    <property type="entry name" value="ORNITHINE CARBAMOYLTRANSFERASE, MITOCHONDRIAL"/>
    <property type="match status" value="1"/>
</dbReference>
<comment type="pathway">
    <text evidence="1 7">Pyrimidine metabolism; UMP biosynthesis via de novo pathway; (S)-dihydroorotate from bicarbonate: step 2/3.</text>
</comment>
<organism evidence="10 11">
    <name type="scientific">Dialister hominis</name>
    <dbReference type="NCBI Taxonomy" id="2582419"/>
    <lineage>
        <taxon>Bacteria</taxon>
        <taxon>Bacillati</taxon>
        <taxon>Bacillota</taxon>
        <taxon>Negativicutes</taxon>
        <taxon>Veillonellales</taxon>
        <taxon>Veillonellaceae</taxon>
        <taxon>Dialister</taxon>
    </lineage>
</organism>
<dbReference type="Proteomes" id="UP000320585">
    <property type="component" value="Chromosome"/>
</dbReference>
<feature type="binding site" evidence="7">
    <location>
        <position position="272"/>
    </location>
    <ligand>
        <name>carbamoyl phosphate</name>
        <dbReference type="ChEBI" id="CHEBI:58228"/>
    </ligand>
</feature>
<accession>A0A8D4UUJ5</accession>
<evidence type="ECO:0000256" key="3">
    <source>
        <dbReference type="ARBA" id="ARBA00022679"/>
    </source>
</evidence>
<dbReference type="NCBIfam" id="NF002032">
    <property type="entry name" value="PRK00856.1"/>
    <property type="match status" value="1"/>
</dbReference>
<comment type="similarity">
    <text evidence="2 7">Belongs to the aspartate/ornithine carbamoyltransferase superfamily. ATCase family.</text>
</comment>
<dbReference type="PRINTS" id="PR00101">
    <property type="entry name" value="ATCASE"/>
</dbReference>
<feature type="domain" description="Aspartate/ornithine carbamoyltransferase Asp/Orn-binding" evidence="8">
    <location>
        <begin position="163"/>
        <end position="308"/>
    </location>
</feature>
<evidence type="ECO:0000256" key="1">
    <source>
        <dbReference type="ARBA" id="ARBA00004852"/>
    </source>
</evidence>
<name>A0A8D4UUJ5_9FIRM</name>
<dbReference type="UniPathway" id="UPA00070">
    <property type="reaction ID" value="UER00116"/>
</dbReference>
<feature type="binding site" evidence="7">
    <location>
        <position position="62"/>
    </location>
    <ligand>
        <name>carbamoyl phosphate</name>
        <dbReference type="ChEBI" id="CHEBI:58228"/>
    </ligand>
</feature>
<evidence type="ECO:0000313" key="10">
    <source>
        <dbReference type="EMBL" id="BBK25248.1"/>
    </source>
</evidence>
<dbReference type="NCBIfam" id="TIGR00670">
    <property type="entry name" value="asp_carb_tr"/>
    <property type="match status" value="1"/>
</dbReference>
<feature type="binding site" evidence="7">
    <location>
        <position position="147"/>
    </location>
    <ligand>
        <name>carbamoyl phosphate</name>
        <dbReference type="ChEBI" id="CHEBI:58228"/>
    </ligand>
</feature>
<dbReference type="InterPro" id="IPR036901">
    <property type="entry name" value="Asp/Orn_carbamoylTrfase_sf"/>
</dbReference>
<evidence type="ECO:0000259" key="8">
    <source>
        <dbReference type="Pfam" id="PF00185"/>
    </source>
</evidence>
<dbReference type="InterPro" id="IPR002082">
    <property type="entry name" value="Asp_carbamoyltransf"/>
</dbReference>
<dbReference type="PRINTS" id="PR00100">
    <property type="entry name" value="AOTCASE"/>
</dbReference>
<dbReference type="Gene3D" id="3.40.50.1370">
    <property type="entry name" value="Aspartate/ornithine carbamoyltransferase"/>
    <property type="match status" value="2"/>
</dbReference>
<dbReference type="PANTHER" id="PTHR45753:SF6">
    <property type="entry name" value="ASPARTATE CARBAMOYLTRANSFERASE"/>
    <property type="match status" value="1"/>
</dbReference>